<feature type="transmembrane region" description="Helical" evidence="8">
    <location>
        <begin position="400"/>
        <end position="423"/>
    </location>
</feature>
<proteinExistence type="inferred from homology"/>
<keyword evidence="7 8" id="KW-0472">Membrane</keyword>
<organism evidence="9 10">
    <name type="scientific">Favolaschia claudopus</name>
    <dbReference type="NCBI Taxonomy" id="2862362"/>
    <lineage>
        <taxon>Eukaryota</taxon>
        <taxon>Fungi</taxon>
        <taxon>Dikarya</taxon>
        <taxon>Basidiomycota</taxon>
        <taxon>Agaricomycotina</taxon>
        <taxon>Agaricomycetes</taxon>
        <taxon>Agaricomycetidae</taxon>
        <taxon>Agaricales</taxon>
        <taxon>Marasmiineae</taxon>
        <taxon>Mycenaceae</taxon>
        <taxon>Favolaschia</taxon>
    </lineage>
</organism>
<feature type="transmembrane region" description="Helical" evidence="8">
    <location>
        <begin position="478"/>
        <end position="501"/>
    </location>
</feature>
<comment type="pathway">
    <text evidence="2 8">Glycolipid biosynthesis; glycosylphosphatidylinositol-anchor biosynthesis.</text>
</comment>
<evidence type="ECO:0000256" key="2">
    <source>
        <dbReference type="ARBA" id="ARBA00004687"/>
    </source>
</evidence>
<dbReference type="GO" id="GO:0032216">
    <property type="term" value="F:glucosaminyl-phosphatidylinositol O-acyltransferase activity"/>
    <property type="evidence" value="ECO:0007669"/>
    <property type="project" value="TreeGrafter"/>
</dbReference>
<feature type="transmembrane region" description="Helical" evidence="8">
    <location>
        <begin position="368"/>
        <end position="388"/>
    </location>
</feature>
<comment type="function">
    <text evidence="8">A acetyltransferase, which acetylates the inositol ring of phosphatidylinositol during biosynthesis of GPI-anchor.</text>
</comment>
<feature type="transmembrane region" description="Helical" evidence="8">
    <location>
        <begin position="271"/>
        <end position="294"/>
    </location>
</feature>
<reference evidence="9 10" key="1">
    <citation type="journal article" date="2024" name="J Genomics">
        <title>Draft genome sequencing and assembly of Favolaschia claudopus CIRM-BRFM 2984 isolated from oak limbs.</title>
        <authorList>
            <person name="Navarro D."/>
            <person name="Drula E."/>
            <person name="Chaduli D."/>
            <person name="Cazenave R."/>
            <person name="Ahrendt S."/>
            <person name="Wang J."/>
            <person name="Lipzen A."/>
            <person name="Daum C."/>
            <person name="Barry K."/>
            <person name="Grigoriev I.V."/>
            <person name="Favel A."/>
            <person name="Rosso M.N."/>
            <person name="Martin F."/>
        </authorList>
    </citation>
    <scope>NUCLEOTIDE SEQUENCE [LARGE SCALE GENOMIC DNA]</scope>
    <source>
        <strain evidence="9 10">CIRM-BRFM 2984</strain>
    </source>
</reference>
<comment type="similarity">
    <text evidence="3 8">Belongs to the PIGW family.</text>
</comment>
<accession>A0AAW0BXH6</accession>
<keyword evidence="8" id="KW-0808">Transferase</keyword>
<keyword evidence="8" id="KW-0256">Endoplasmic reticulum</keyword>
<name>A0AAW0BXH6_9AGAR</name>
<feature type="transmembrane region" description="Helical" evidence="8">
    <location>
        <begin position="314"/>
        <end position="335"/>
    </location>
</feature>
<sequence length="511" mass="55546">MDDYKAAKESFVSGLTGSTVTHINLISSVALASIALYSAIQTRVFRTRAIPFFISWIVLLLPLLLSMTLFANKPGLLSCLSLVPTAFLWFTTPAPEGSFIPLPASDRSPVPPSVTPMYTQSQGYSVEVKERPRLPLLPAITTYRAHMMLMTMLGILAVDFTIFPRALAKCESYGVSLMDLGVGSFVFSNGVVSAIPLLKNPSHLSSPLLPKLSAVVRKTIPIIALGVIRVILVKGTDYPEHETEYGVHWNFFISLALLPILQVLLHPLIRVMPASVLGIGVGILQQLALSVFGLKEYVRTAPRLNLISANKEGFTSLTGYLAIHLLGLSIGTLILPPSPSFFRRLLTGRVTVAQLGTARQNDKGAIELASYAMVWWALLGLGSLVSIDEGVSRQTANLPYVLWISAFNTSSIFGYLVLDMLFFPAPPTSRKSMPTENSPTSATARAPPLLEAINKNALPLFLFANVVTGLVNLSMQTIYASASVSMAVLSVYALVLCSVAWRLRDTRVWRL</sequence>
<comment type="subcellular location">
    <subcellularLocation>
        <location evidence="8">Endoplasmic reticulum membrane</location>
        <topology evidence="8">Multi-pass membrane protein</topology>
    </subcellularLocation>
    <subcellularLocation>
        <location evidence="1">Membrane</location>
        <topology evidence="1">Multi-pass membrane protein</topology>
    </subcellularLocation>
</comment>
<feature type="transmembrane region" description="Helical" evidence="8">
    <location>
        <begin position="245"/>
        <end position="265"/>
    </location>
</feature>
<feature type="transmembrane region" description="Helical" evidence="8">
    <location>
        <begin position="20"/>
        <end position="40"/>
    </location>
</feature>
<dbReference type="PIRSF" id="PIRSF017321">
    <property type="entry name" value="GWT1"/>
    <property type="match status" value="1"/>
</dbReference>
<evidence type="ECO:0000256" key="7">
    <source>
        <dbReference type="ARBA" id="ARBA00023136"/>
    </source>
</evidence>
<evidence type="ECO:0000256" key="5">
    <source>
        <dbReference type="ARBA" id="ARBA00022692"/>
    </source>
</evidence>
<dbReference type="PANTHER" id="PTHR20661:SF0">
    <property type="entry name" value="PHOSPHATIDYLINOSITOL-GLYCAN BIOSYNTHESIS CLASS W PROTEIN"/>
    <property type="match status" value="1"/>
</dbReference>
<dbReference type="PANTHER" id="PTHR20661">
    <property type="entry name" value="PHOSPHATIDYLINOSITOL-GLYCAN BIOSYNTHESIS CLASS W PROTEIN"/>
    <property type="match status" value="1"/>
</dbReference>
<keyword evidence="10" id="KW-1185">Reference proteome</keyword>
<keyword evidence="4 8" id="KW-0337">GPI-anchor biosynthesis</keyword>
<evidence type="ECO:0000313" key="9">
    <source>
        <dbReference type="EMBL" id="KAK7031584.1"/>
    </source>
</evidence>
<keyword evidence="6 8" id="KW-1133">Transmembrane helix</keyword>
<dbReference type="EMBL" id="JAWWNJ010000024">
    <property type="protein sequence ID" value="KAK7031584.1"/>
    <property type="molecule type" value="Genomic_DNA"/>
</dbReference>
<dbReference type="InterPro" id="IPR009447">
    <property type="entry name" value="PIGW/GWT1"/>
</dbReference>
<dbReference type="EC" id="2.3.-.-" evidence="8"/>
<evidence type="ECO:0000256" key="8">
    <source>
        <dbReference type="RuleBase" id="RU280819"/>
    </source>
</evidence>
<dbReference type="Proteomes" id="UP001362999">
    <property type="component" value="Unassembled WGS sequence"/>
</dbReference>
<evidence type="ECO:0000313" key="10">
    <source>
        <dbReference type="Proteomes" id="UP001362999"/>
    </source>
</evidence>
<comment type="caution">
    <text evidence="9">The sequence shown here is derived from an EMBL/GenBank/DDBJ whole genome shotgun (WGS) entry which is preliminary data.</text>
</comment>
<feature type="transmembrane region" description="Helical" evidence="8">
    <location>
        <begin position="52"/>
        <end position="71"/>
    </location>
</feature>
<dbReference type="GO" id="GO:0006506">
    <property type="term" value="P:GPI anchor biosynthetic process"/>
    <property type="evidence" value="ECO:0007669"/>
    <property type="project" value="UniProtKB-KW"/>
</dbReference>
<evidence type="ECO:0000256" key="6">
    <source>
        <dbReference type="ARBA" id="ARBA00022989"/>
    </source>
</evidence>
<feature type="transmembrane region" description="Helical" evidence="8">
    <location>
        <begin position="215"/>
        <end position="233"/>
    </location>
</feature>
<dbReference type="Pfam" id="PF06423">
    <property type="entry name" value="GWT1"/>
    <property type="match status" value="1"/>
</dbReference>
<feature type="transmembrane region" description="Helical" evidence="8">
    <location>
        <begin position="175"/>
        <end position="195"/>
    </location>
</feature>
<dbReference type="GO" id="GO:0072659">
    <property type="term" value="P:protein localization to plasma membrane"/>
    <property type="evidence" value="ECO:0007669"/>
    <property type="project" value="TreeGrafter"/>
</dbReference>
<protein>
    <recommendedName>
        <fullName evidence="8">GPI-anchored wall transfer protein</fullName>
        <ecNumber evidence="8">2.3.-.-</ecNumber>
    </recommendedName>
</protein>
<keyword evidence="5 8" id="KW-0812">Transmembrane</keyword>
<evidence type="ECO:0000256" key="3">
    <source>
        <dbReference type="ARBA" id="ARBA00007559"/>
    </source>
</evidence>
<dbReference type="AlphaFoldDB" id="A0AAW0BXH6"/>
<dbReference type="GO" id="GO:0005789">
    <property type="term" value="C:endoplasmic reticulum membrane"/>
    <property type="evidence" value="ECO:0007669"/>
    <property type="project" value="UniProtKB-SubCell"/>
</dbReference>
<evidence type="ECO:0000256" key="4">
    <source>
        <dbReference type="ARBA" id="ARBA00022502"/>
    </source>
</evidence>
<gene>
    <name evidence="9" type="ORF">R3P38DRAFT_2924562</name>
</gene>
<evidence type="ECO:0000256" key="1">
    <source>
        <dbReference type="ARBA" id="ARBA00004141"/>
    </source>
</evidence>
<feature type="transmembrane region" description="Helical" evidence="8">
    <location>
        <begin position="143"/>
        <end position="163"/>
    </location>
</feature>
<keyword evidence="8" id="KW-0012">Acyltransferase</keyword>